<sequence>LCRSTPLLDQPFHKPIIHPGPNRLPGNRREEEAVLLAVFRSVFEGRDLHIRRLFLPEIYVGFRVEGSGLPAVAESAGERSCRTERSPRSGRPGGWIESREEDGVRAGRDGVRAGGWSESREDGVRAGRRME</sequence>
<accession>A0A9Q0DRH8</accession>
<feature type="compositionally biased region" description="Basic and acidic residues" evidence="1">
    <location>
        <begin position="118"/>
        <end position="131"/>
    </location>
</feature>
<evidence type="ECO:0000256" key="1">
    <source>
        <dbReference type="SAM" id="MobiDB-lite"/>
    </source>
</evidence>
<evidence type="ECO:0000313" key="2">
    <source>
        <dbReference type="EMBL" id="KAJ3593062.1"/>
    </source>
</evidence>
<organism evidence="2 3">
    <name type="scientific">Muraenolepis orangiensis</name>
    <name type="common">Patagonian moray cod</name>
    <dbReference type="NCBI Taxonomy" id="630683"/>
    <lineage>
        <taxon>Eukaryota</taxon>
        <taxon>Metazoa</taxon>
        <taxon>Chordata</taxon>
        <taxon>Craniata</taxon>
        <taxon>Vertebrata</taxon>
        <taxon>Euteleostomi</taxon>
        <taxon>Actinopterygii</taxon>
        <taxon>Neopterygii</taxon>
        <taxon>Teleostei</taxon>
        <taxon>Neoteleostei</taxon>
        <taxon>Acanthomorphata</taxon>
        <taxon>Zeiogadaria</taxon>
        <taxon>Gadariae</taxon>
        <taxon>Gadiformes</taxon>
        <taxon>Muraenolepidoidei</taxon>
        <taxon>Muraenolepididae</taxon>
        <taxon>Muraenolepis</taxon>
    </lineage>
</organism>
<evidence type="ECO:0000313" key="3">
    <source>
        <dbReference type="Proteomes" id="UP001148018"/>
    </source>
</evidence>
<comment type="caution">
    <text evidence="2">The sequence shown here is derived from an EMBL/GenBank/DDBJ whole genome shotgun (WGS) entry which is preliminary data.</text>
</comment>
<feature type="region of interest" description="Disordered" evidence="1">
    <location>
        <begin position="73"/>
        <end position="131"/>
    </location>
</feature>
<gene>
    <name evidence="2" type="ORF">NHX12_005399</name>
</gene>
<protein>
    <submittedName>
        <fullName evidence="2">Uncharacterized protein</fullName>
    </submittedName>
</protein>
<feature type="non-terminal residue" evidence="2">
    <location>
        <position position="1"/>
    </location>
</feature>
<name>A0A9Q0DRH8_9TELE</name>
<proteinExistence type="predicted"/>
<dbReference type="Proteomes" id="UP001148018">
    <property type="component" value="Unassembled WGS sequence"/>
</dbReference>
<reference evidence="2" key="1">
    <citation type="submission" date="2022-07" db="EMBL/GenBank/DDBJ databases">
        <title>Chromosome-level genome of Muraenolepis orangiensis.</title>
        <authorList>
            <person name="Kim J."/>
        </authorList>
    </citation>
    <scope>NUCLEOTIDE SEQUENCE</scope>
    <source>
        <strain evidence="2">KU_S4_2022</strain>
        <tissue evidence="2">Muscle</tissue>
    </source>
</reference>
<keyword evidence="3" id="KW-1185">Reference proteome</keyword>
<feature type="compositionally biased region" description="Basic and acidic residues" evidence="1">
    <location>
        <begin position="76"/>
        <end position="87"/>
    </location>
</feature>
<dbReference type="EMBL" id="JANIIK010000112">
    <property type="protein sequence ID" value="KAJ3593062.1"/>
    <property type="molecule type" value="Genomic_DNA"/>
</dbReference>
<dbReference type="AlphaFoldDB" id="A0A9Q0DRH8"/>
<feature type="compositionally biased region" description="Basic and acidic residues" evidence="1">
    <location>
        <begin position="97"/>
        <end position="111"/>
    </location>
</feature>